<proteinExistence type="predicted"/>
<evidence type="ECO:0000313" key="2">
    <source>
        <dbReference type="Proteomes" id="UP001305414"/>
    </source>
</evidence>
<dbReference type="Proteomes" id="UP001305414">
    <property type="component" value="Unassembled WGS sequence"/>
</dbReference>
<dbReference type="EMBL" id="JAWHQM010000023">
    <property type="protein sequence ID" value="KAK5632229.1"/>
    <property type="molecule type" value="Genomic_DNA"/>
</dbReference>
<accession>A0AAN7UR96</accession>
<sequence>MNNETYHLLSNTVKGHGQRIENLESISFSAAAHDACHEKHDQSDLRITDLESRVEECEKMLNDSASHTSGWSRRDRLDDGAASVVSISTSTGSYIMDRAELQSELESLKAQLSQLQGISFFPSLAQPWELEVVFLPFPLKNVWLESREFSSQRLSNGSSTEADSWVRLSGNSEPQSPAVGDWTGPEIESQWLLARACSSDNMIGQRLKSRGLIKSITVRGPDARSVHRAMSEAFGTLFRTFSRMQGNVHHGSTFNHRVVKFLGLQSPWVPLRKIHKDSRLRFLTPAEMVTPATWDVQFLTSSIVMKSHGTHRLFITHPEAYLQNQDAYENGWTWQRLRELSRVYADSQSSQEILEGDAKEECWVWNKILDDQPGPVLDICSIQLGPASAQQHWRAMSTLASSRDIFVDARATAVSFATRRSSSRTQSPPCSGKGEYLNLPEYGLPQCHQPSNI</sequence>
<reference evidence="1 2" key="1">
    <citation type="submission" date="2023-10" db="EMBL/GenBank/DDBJ databases">
        <title>Draft genome sequence of Xylaria bambusicola isolate GMP-LS, the root and basal stem rot pathogen of sugarcane in Indonesia.</title>
        <authorList>
            <person name="Selvaraj P."/>
            <person name="Muralishankar V."/>
            <person name="Muruganantham S."/>
            <person name="Sp S."/>
            <person name="Haryani S."/>
            <person name="Lau K.J.X."/>
            <person name="Naqvi N.I."/>
        </authorList>
    </citation>
    <scope>NUCLEOTIDE SEQUENCE [LARGE SCALE GENOMIC DNA]</scope>
    <source>
        <strain evidence="1">GMP-LS</strain>
    </source>
</reference>
<name>A0AAN7UR96_9PEZI</name>
<evidence type="ECO:0000313" key="1">
    <source>
        <dbReference type="EMBL" id="KAK5632229.1"/>
    </source>
</evidence>
<organism evidence="1 2">
    <name type="scientific">Xylaria bambusicola</name>
    <dbReference type="NCBI Taxonomy" id="326684"/>
    <lineage>
        <taxon>Eukaryota</taxon>
        <taxon>Fungi</taxon>
        <taxon>Dikarya</taxon>
        <taxon>Ascomycota</taxon>
        <taxon>Pezizomycotina</taxon>
        <taxon>Sordariomycetes</taxon>
        <taxon>Xylariomycetidae</taxon>
        <taxon>Xylariales</taxon>
        <taxon>Xylariaceae</taxon>
        <taxon>Xylaria</taxon>
    </lineage>
</organism>
<gene>
    <name evidence="1" type="ORF">RRF57_007943</name>
</gene>
<dbReference type="AlphaFoldDB" id="A0AAN7UR96"/>
<keyword evidence="2" id="KW-1185">Reference proteome</keyword>
<comment type="caution">
    <text evidence="1">The sequence shown here is derived from an EMBL/GenBank/DDBJ whole genome shotgun (WGS) entry which is preliminary data.</text>
</comment>
<protein>
    <submittedName>
        <fullName evidence="1">Uncharacterized protein</fullName>
    </submittedName>
</protein>